<evidence type="ECO:0000313" key="1">
    <source>
        <dbReference type="EMBL" id="RNA68699.1"/>
    </source>
</evidence>
<name>A0A3M7TTT1_9BACI</name>
<evidence type="ECO:0000313" key="2">
    <source>
        <dbReference type="Proteomes" id="UP000278746"/>
    </source>
</evidence>
<dbReference type="AlphaFoldDB" id="A0A3M7TTT1"/>
<dbReference type="Proteomes" id="UP000278746">
    <property type="component" value="Unassembled WGS sequence"/>
</dbReference>
<organism evidence="1 2">
    <name type="scientific">Alteribacter keqinensis</name>
    <dbReference type="NCBI Taxonomy" id="2483800"/>
    <lineage>
        <taxon>Bacteria</taxon>
        <taxon>Bacillati</taxon>
        <taxon>Bacillota</taxon>
        <taxon>Bacilli</taxon>
        <taxon>Bacillales</taxon>
        <taxon>Bacillaceae</taxon>
        <taxon>Alteribacter</taxon>
    </lineage>
</organism>
<accession>A0A3M7TTT1</accession>
<reference evidence="1 2" key="1">
    <citation type="submission" date="2018-10" db="EMBL/GenBank/DDBJ databases">
        <title>Bacillus Keqinensis sp. nov., a moderately halophilic bacterium isolated from a saline-alkaline lake.</title>
        <authorList>
            <person name="Wang H."/>
        </authorList>
    </citation>
    <scope>NUCLEOTIDE SEQUENCE [LARGE SCALE GENOMIC DNA]</scope>
    <source>
        <strain evidence="1 2">KQ-3</strain>
    </source>
</reference>
<sequence>MIVCVFFQLDSGIEKYTDKSPEGYFMTKQRLSDLTYGQFQEELIRITLAELEGKRENSPLVYFPIAHEKVETFLLAYWQEAWGNCKEMTWDEWYQSDCYNWFEDEVIKEVLAEAVIVDQSRPLQEVRSSSIRNSKRPDQL</sequence>
<keyword evidence="2" id="KW-1185">Reference proteome</keyword>
<proteinExistence type="predicted"/>
<comment type="caution">
    <text evidence="1">The sequence shown here is derived from an EMBL/GenBank/DDBJ whole genome shotgun (WGS) entry which is preliminary data.</text>
</comment>
<protein>
    <submittedName>
        <fullName evidence="1">Uncharacterized protein</fullName>
    </submittedName>
</protein>
<dbReference type="EMBL" id="RHIB01000001">
    <property type="protein sequence ID" value="RNA68699.1"/>
    <property type="molecule type" value="Genomic_DNA"/>
</dbReference>
<gene>
    <name evidence="1" type="ORF">EBO34_01650</name>
</gene>